<sequence length="119" mass="13240">PPHFKKGSIIQLANNKLKRVEDLETADFIQSADISPDLKIDSSTVIRIDEHVDRGSAILGFSVGEHKVKVTVEATLEHPFFVFHQGWTSCSPLASSQRYGLECHKLAINDKCVSLTHKD</sequence>
<keyword evidence="5" id="KW-0804">Transcription</keyword>
<dbReference type="InterPro" id="IPR036096">
    <property type="entry name" value="Ataxin_AXH_dom_sf"/>
</dbReference>
<feature type="domain" description="AXH" evidence="7">
    <location>
        <begin position="1"/>
        <end position="119"/>
    </location>
</feature>
<dbReference type="InterPro" id="IPR003652">
    <property type="entry name" value="Ataxin_AXH_dom"/>
</dbReference>
<dbReference type="GO" id="GO:0006355">
    <property type="term" value="P:regulation of DNA-templated transcription"/>
    <property type="evidence" value="ECO:0007669"/>
    <property type="project" value="InterPro"/>
</dbReference>
<dbReference type="KEGG" id="lgi:LOTGIDRAFT_58018"/>
<accession>V4AYD9</accession>
<protein>
    <recommendedName>
        <fullName evidence="7">AXH domain-containing protein</fullName>
    </recommendedName>
</protein>
<evidence type="ECO:0000256" key="4">
    <source>
        <dbReference type="ARBA" id="ARBA00023125"/>
    </source>
</evidence>
<dbReference type="GO" id="GO:0005634">
    <property type="term" value="C:nucleus"/>
    <property type="evidence" value="ECO:0007669"/>
    <property type="project" value="UniProtKB-SubCell"/>
</dbReference>
<evidence type="ECO:0000256" key="3">
    <source>
        <dbReference type="ARBA" id="ARBA00023015"/>
    </source>
</evidence>
<dbReference type="AlphaFoldDB" id="V4AYD9"/>
<evidence type="ECO:0000256" key="5">
    <source>
        <dbReference type="ARBA" id="ARBA00023163"/>
    </source>
</evidence>
<dbReference type="Proteomes" id="UP000030746">
    <property type="component" value="Unassembled WGS sequence"/>
</dbReference>
<dbReference type="GO" id="GO:0003723">
    <property type="term" value="F:RNA binding"/>
    <property type="evidence" value="ECO:0007669"/>
    <property type="project" value="InterPro"/>
</dbReference>
<dbReference type="GeneID" id="20251424"/>
<dbReference type="SUPFAM" id="SSF102031">
    <property type="entry name" value="AXH domain"/>
    <property type="match status" value="1"/>
</dbReference>
<evidence type="ECO:0000256" key="2">
    <source>
        <dbReference type="ARBA" id="ARBA00022491"/>
    </source>
</evidence>
<proteinExistence type="predicted"/>
<keyword evidence="4" id="KW-0238">DNA-binding</keyword>
<evidence type="ECO:0000256" key="6">
    <source>
        <dbReference type="ARBA" id="ARBA00023242"/>
    </source>
</evidence>
<dbReference type="PROSITE" id="PS51148">
    <property type="entry name" value="AXH"/>
    <property type="match status" value="1"/>
</dbReference>
<keyword evidence="3" id="KW-0805">Transcription regulation</keyword>
<dbReference type="STRING" id="225164.V4AYD9"/>
<dbReference type="InterPro" id="IPR043404">
    <property type="entry name" value="ATAXIN1-like"/>
</dbReference>
<reference evidence="8 9" key="1">
    <citation type="journal article" date="2013" name="Nature">
        <title>Insights into bilaterian evolution from three spiralian genomes.</title>
        <authorList>
            <person name="Simakov O."/>
            <person name="Marletaz F."/>
            <person name="Cho S.J."/>
            <person name="Edsinger-Gonzales E."/>
            <person name="Havlak P."/>
            <person name="Hellsten U."/>
            <person name="Kuo D.H."/>
            <person name="Larsson T."/>
            <person name="Lv J."/>
            <person name="Arendt D."/>
            <person name="Savage R."/>
            <person name="Osoegawa K."/>
            <person name="de Jong P."/>
            <person name="Grimwood J."/>
            <person name="Chapman J.A."/>
            <person name="Shapiro H."/>
            <person name="Aerts A."/>
            <person name="Otillar R.P."/>
            <person name="Terry A.Y."/>
            <person name="Boore J.L."/>
            <person name="Grigoriev I.V."/>
            <person name="Lindberg D.R."/>
            <person name="Seaver E.C."/>
            <person name="Weisblat D.A."/>
            <person name="Putnam N.H."/>
            <person name="Rokhsar D.S."/>
        </authorList>
    </citation>
    <scope>NUCLEOTIDE SEQUENCE [LARGE SCALE GENOMIC DNA]</scope>
</reference>
<dbReference type="SMART" id="SM00536">
    <property type="entry name" value="AXH"/>
    <property type="match status" value="1"/>
</dbReference>
<evidence type="ECO:0000313" key="8">
    <source>
        <dbReference type="EMBL" id="ESP02608.1"/>
    </source>
</evidence>
<dbReference type="HOGENOM" id="CLU_114998_1_0_1"/>
<keyword evidence="6" id="KW-0539">Nucleus</keyword>
<dbReference type="EMBL" id="KB200170">
    <property type="protein sequence ID" value="ESP02608.1"/>
    <property type="molecule type" value="Genomic_DNA"/>
</dbReference>
<dbReference type="GO" id="GO:0003677">
    <property type="term" value="F:DNA binding"/>
    <property type="evidence" value="ECO:0007669"/>
    <property type="project" value="UniProtKB-KW"/>
</dbReference>
<feature type="non-terminal residue" evidence="8">
    <location>
        <position position="119"/>
    </location>
</feature>
<feature type="non-terminal residue" evidence="8">
    <location>
        <position position="1"/>
    </location>
</feature>
<dbReference type="CTD" id="20251424"/>
<dbReference type="OrthoDB" id="10000452at2759"/>
<dbReference type="PANTHER" id="PTHR13392">
    <property type="entry name" value="ATAXIN 1"/>
    <property type="match status" value="1"/>
</dbReference>
<keyword evidence="9" id="KW-1185">Reference proteome</keyword>
<evidence type="ECO:0000259" key="7">
    <source>
        <dbReference type="PROSITE" id="PS51148"/>
    </source>
</evidence>
<dbReference type="PANTHER" id="PTHR13392:SF13">
    <property type="entry name" value="AXH DOMAIN-CONTAINING PROTEIN"/>
    <property type="match status" value="1"/>
</dbReference>
<gene>
    <name evidence="8" type="ORF">LOTGIDRAFT_58018</name>
</gene>
<evidence type="ECO:0000256" key="1">
    <source>
        <dbReference type="ARBA" id="ARBA00004123"/>
    </source>
</evidence>
<name>V4AYD9_LOTGI</name>
<comment type="subcellular location">
    <subcellularLocation>
        <location evidence="1">Nucleus</location>
    </subcellularLocation>
</comment>
<dbReference type="OMA" id="AYTQHLI"/>
<dbReference type="RefSeq" id="XP_009046748.1">
    <property type="nucleotide sequence ID" value="XM_009048500.1"/>
</dbReference>
<dbReference type="Pfam" id="PF08517">
    <property type="entry name" value="AXH"/>
    <property type="match status" value="1"/>
</dbReference>
<dbReference type="Gene3D" id="2.170.16.10">
    <property type="entry name" value="Hedgehog/Intein (Hint) domain"/>
    <property type="match status" value="1"/>
</dbReference>
<organism evidence="8 9">
    <name type="scientific">Lottia gigantea</name>
    <name type="common">Giant owl limpet</name>
    <dbReference type="NCBI Taxonomy" id="225164"/>
    <lineage>
        <taxon>Eukaryota</taxon>
        <taxon>Metazoa</taxon>
        <taxon>Spiralia</taxon>
        <taxon>Lophotrochozoa</taxon>
        <taxon>Mollusca</taxon>
        <taxon>Gastropoda</taxon>
        <taxon>Patellogastropoda</taxon>
        <taxon>Lottioidea</taxon>
        <taxon>Lottiidae</taxon>
        <taxon>Lottia</taxon>
    </lineage>
</organism>
<evidence type="ECO:0000313" key="9">
    <source>
        <dbReference type="Proteomes" id="UP000030746"/>
    </source>
</evidence>
<keyword evidence="2" id="KW-0678">Repressor</keyword>